<organism evidence="1">
    <name type="scientific">uncultured Caudovirales phage</name>
    <dbReference type="NCBI Taxonomy" id="2100421"/>
    <lineage>
        <taxon>Viruses</taxon>
        <taxon>Duplodnaviria</taxon>
        <taxon>Heunggongvirae</taxon>
        <taxon>Uroviricota</taxon>
        <taxon>Caudoviricetes</taxon>
        <taxon>Peduoviridae</taxon>
        <taxon>Maltschvirus</taxon>
        <taxon>Maltschvirus maltsch</taxon>
    </lineage>
</organism>
<accession>A0A6J5NUG5</accession>
<sequence length="82" mass="9484">MLNFNSFINESQENEFNSLEKGDIILHRGTRCEVKSVLTNKEGRVDTIKLDKSNKTLNLAQFKQQVSGVIKKQEKKKEDDEK</sequence>
<evidence type="ECO:0000313" key="1">
    <source>
        <dbReference type="EMBL" id="CAB4158854.1"/>
    </source>
</evidence>
<proteinExistence type="predicted"/>
<dbReference type="EMBL" id="LR796670">
    <property type="protein sequence ID" value="CAB4158854.1"/>
    <property type="molecule type" value="Genomic_DNA"/>
</dbReference>
<gene>
    <name evidence="1" type="ORF">UFOVP699_37</name>
</gene>
<name>A0A6J5NUG5_9CAUD</name>
<reference evidence="1" key="1">
    <citation type="submission" date="2020-04" db="EMBL/GenBank/DDBJ databases">
        <authorList>
            <person name="Chiriac C."/>
            <person name="Salcher M."/>
            <person name="Ghai R."/>
            <person name="Kavagutti S V."/>
        </authorList>
    </citation>
    <scope>NUCLEOTIDE SEQUENCE</scope>
</reference>
<protein>
    <submittedName>
        <fullName evidence="1">Uncharacterized protein</fullName>
    </submittedName>
</protein>